<accession>U1HGJ7</accession>
<dbReference type="GeneID" id="19243912"/>
<gene>
    <name evidence="1" type="ORF">EPUS_09077</name>
</gene>
<name>U1HGJ7_ENDPU</name>
<dbReference type="Proteomes" id="UP000019373">
    <property type="component" value="Unassembled WGS sequence"/>
</dbReference>
<dbReference type="OMA" id="VYRLWLY"/>
<protein>
    <recommendedName>
        <fullName evidence="3">F-box domain-containing protein</fullName>
    </recommendedName>
</protein>
<dbReference type="AlphaFoldDB" id="U1HGJ7"/>
<evidence type="ECO:0008006" key="3">
    <source>
        <dbReference type="Google" id="ProtNLM"/>
    </source>
</evidence>
<dbReference type="HOGENOM" id="CLU_066899_0_0_1"/>
<sequence length="333" mass="38693">MPFHDLAPEIILTILRNCSSITDLVNLFRSCRRIHSMLSTSQKTLILYKVAEIEFGPLHDAFQLLTLNNSQPAHSIRDPPRSHSLLRQIIAVGRVAKKWEDIYPLCKWDSDFFDRRSLSGDERYRLRRAIYRYWLYTHAFHTPAYPRTSRRIPQLVVQRVQLLHNWSTKELFEIDDFQATLRALIGSRICPSDSAVRAIGHGDGEYPQTSSVKRPLTTAAQDLFHTSRDGHVVHRQDRHHMNVFMGWGDPVTHYYIIEDLLKLDPEAVLWLYDHSQKWQVEGYLDSLGEWFCNNGDTFSETLTCVIQGREIDLVDRMDSCVGIIKRDCSPDVK</sequence>
<proteinExistence type="predicted"/>
<dbReference type="EMBL" id="KE721460">
    <property type="protein sequence ID" value="ERF69260.1"/>
    <property type="molecule type" value="Genomic_DNA"/>
</dbReference>
<evidence type="ECO:0000313" key="1">
    <source>
        <dbReference type="EMBL" id="ERF69260.1"/>
    </source>
</evidence>
<organism evidence="1 2">
    <name type="scientific">Endocarpon pusillum (strain Z07020 / HMAS-L-300199)</name>
    <name type="common">Lichen-forming fungus</name>
    <dbReference type="NCBI Taxonomy" id="1263415"/>
    <lineage>
        <taxon>Eukaryota</taxon>
        <taxon>Fungi</taxon>
        <taxon>Dikarya</taxon>
        <taxon>Ascomycota</taxon>
        <taxon>Pezizomycotina</taxon>
        <taxon>Eurotiomycetes</taxon>
        <taxon>Chaetothyriomycetidae</taxon>
        <taxon>Verrucariales</taxon>
        <taxon>Verrucariaceae</taxon>
        <taxon>Endocarpon</taxon>
    </lineage>
</organism>
<dbReference type="OrthoDB" id="1638493at2759"/>
<keyword evidence="2" id="KW-1185">Reference proteome</keyword>
<dbReference type="eggNOG" id="ENOG502SR0E">
    <property type="taxonomic scope" value="Eukaryota"/>
</dbReference>
<evidence type="ECO:0000313" key="2">
    <source>
        <dbReference type="Proteomes" id="UP000019373"/>
    </source>
</evidence>
<dbReference type="RefSeq" id="XP_007805102.1">
    <property type="nucleotide sequence ID" value="XM_007806911.1"/>
</dbReference>
<reference evidence="2" key="1">
    <citation type="journal article" date="2014" name="BMC Genomics">
        <title>Genome characteristics reveal the impact of lichenization on lichen-forming fungus Endocarpon pusillum Hedwig (Verrucariales, Ascomycota).</title>
        <authorList>
            <person name="Wang Y.-Y."/>
            <person name="Liu B."/>
            <person name="Zhang X.-Y."/>
            <person name="Zhou Q.-M."/>
            <person name="Zhang T."/>
            <person name="Li H."/>
            <person name="Yu Y.-F."/>
            <person name="Zhang X.-L."/>
            <person name="Hao X.-Y."/>
            <person name="Wang M."/>
            <person name="Wang L."/>
            <person name="Wei J.-C."/>
        </authorList>
    </citation>
    <scope>NUCLEOTIDE SEQUENCE [LARGE SCALE GENOMIC DNA]</scope>
    <source>
        <strain evidence="2">Z07020 / HMAS-L-300199</strain>
    </source>
</reference>